<gene>
    <name evidence="1" type="ORF">BIW11_10012</name>
</gene>
<dbReference type="AlphaFoldDB" id="A0A1V9XHM5"/>
<dbReference type="InParanoid" id="A0A1V9XHM5"/>
<accession>A0A1V9XHM5</accession>
<name>A0A1V9XHM5_9ACAR</name>
<comment type="caution">
    <text evidence="1">The sequence shown here is derived from an EMBL/GenBank/DDBJ whole genome shotgun (WGS) entry which is preliminary data.</text>
</comment>
<reference evidence="1 2" key="1">
    <citation type="journal article" date="2017" name="Gigascience">
        <title>Draft genome of the honey bee ectoparasitic mite, Tropilaelaps mercedesae, is shaped by the parasitic life history.</title>
        <authorList>
            <person name="Dong X."/>
            <person name="Armstrong S.D."/>
            <person name="Xia D."/>
            <person name="Makepeace B.L."/>
            <person name="Darby A.C."/>
            <person name="Kadowaki T."/>
        </authorList>
    </citation>
    <scope>NUCLEOTIDE SEQUENCE [LARGE SCALE GENOMIC DNA]</scope>
    <source>
        <strain evidence="1">Wuxi-XJTLU</strain>
    </source>
</reference>
<keyword evidence="2" id="KW-1185">Reference proteome</keyword>
<feature type="non-terminal residue" evidence="1">
    <location>
        <position position="40"/>
    </location>
</feature>
<evidence type="ECO:0000313" key="1">
    <source>
        <dbReference type="EMBL" id="OQR73009.1"/>
    </source>
</evidence>
<protein>
    <submittedName>
        <fullName evidence="1">Uncharacterized protein</fullName>
    </submittedName>
</protein>
<dbReference type="EMBL" id="MNPL01010665">
    <property type="protein sequence ID" value="OQR73009.1"/>
    <property type="molecule type" value="Genomic_DNA"/>
</dbReference>
<organism evidence="1 2">
    <name type="scientific">Tropilaelaps mercedesae</name>
    <dbReference type="NCBI Taxonomy" id="418985"/>
    <lineage>
        <taxon>Eukaryota</taxon>
        <taxon>Metazoa</taxon>
        <taxon>Ecdysozoa</taxon>
        <taxon>Arthropoda</taxon>
        <taxon>Chelicerata</taxon>
        <taxon>Arachnida</taxon>
        <taxon>Acari</taxon>
        <taxon>Parasitiformes</taxon>
        <taxon>Mesostigmata</taxon>
        <taxon>Gamasina</taxon>
        <taxon>Dermanyssoidea</taxon>
        <taxon>Laelapidae</taxon>
        <taxon>Tropilaelaps</taxon>
    </lineage>
</organism>
<sequence>MSNFFSTIKEHALTIEDDAVRMDRDIKVTLIGAHKGTLDV</sequence>
<proteinExistence type="predicted"/>
<evidence type="ECO:0000313" key="2">
    <source>
        <dbReference type="Proteomes" id="UP000192247"/>
    </source>
</evidence>
<dbReference type="Proteomes" id="UP000192247">
    <property type="component" value="Unassembled WGS sequence"/>
</dbReference>